<evidence type="ECO:0000256" key="3">
    <source>
        <dbReference type="PROSITE-ProRule" id="PRU01331"/>
    </source>
</evidence>
<dbReference type="RefSeq" id="WP_132213370.1">
    <property type="nucleotide sequence ID" value="NZ_SLWN01000014.1"/>
</dbReference>
<dbReference type="Proteomes" id="UP000294508">
    <property type="component" value="Unassembled WGS sequence"/>
</dbReference>
<dbReference type="EMBL" id="SLWN01000014">
    <property type="protein sequence ID" value="TCO19109.1"/>
    <property type="molecule type" value="Genomic_DNA"/>
</dbReference>
<organism evidence="6 7">
    <name type="scientific">Kribbella steppae</name>
    <dbReference type="NCBI Taxonomy" id="2512223"/>
    <lineage>
        <taxon>Bacteria</taxon>
        <taxon>Bacillati</taxon>
        <taxon>Actinomycetota</taxon>
        <taxon>Actinomycetes</taxon>
        <taxon>Propionibacteriales</taxon>
        <taxon>Kribbellaceae</taxon>
        <taxon>Kribbella</taxon>
    </lineage>
</organism>
<dbReference type="GO" id="GO:0004356">
    <property type="term" value="F:glutamine synthetase activity"/>
    <property type="evidence" value="ECO:0007669"/>
    <property type="project" value="InterPro"/>
</dbReference>
<sequence>MSITDSLAPTDHVNALLDGGLRMLITSIVDNAGITRAKSVPAQRLRTAARDGIGLSPVFAVMCTDDAITSSPLVNGPVGDNRLMPDLGSAAPLGPDQTVYWAPADQLSQEHQPVDICQRATLRRQEERAVAAGLDVKLGFELEFTVFTGDPGDPRVATLGPAYGVLATLKLEDFAVDLLEALDAAGVPAEQLHPEYAQGQLEVALPPVSPLAAADQSQLARLVVHRVARKHDLLVSFAPITVAGFVGNGAHIHFSATLNGVPFGDNGGPSEHARHLIAGVLAELDGLTGVLAPSVVSADRRVPGNWAGAYACWGPENREAALRYVPGSITGRPDSANCEIKIGDPSGNAYLSAAAVLASALTGLEQKMVLPAGLDHDPASYPEAELERMGVRRLPLTLADALAALADSTVIRTALGEAIVDPFLAVRRHDAQSLGALSLEDRVRALRWRY</sequence>
<evidence type="ECO:0000256" key="4">
    <source>
        <dbReference type="RuleBase" id="RU000384"/>
    </source>
</evidence>
<dbReference type="InterPro" id="IPR036651">
    <property type="entry name" value="Gln_synt_N_sf"/>
</dbReference>
<dbReference type="PANTHER" id="PTHR43785:SF12">
    <property type="entry name" value="TYPE-1 GLUTAMINE SYNTHETASE 2"/>
    <property type="match status" value="1"/>
</dbReference>
<dbReference type="SUPFAM" id="SSF55931">
    <property type="entry name" value="Glutamine synthetase/guanido kinase"/>
    <property type="match status" value="1"/>
</dbReference>
<evidence type="ECO:0000313" key="6">
    <source>
        <dbReference type="EMBL" id="TCO19109.1"/>
    </source>
</evidence>
<dbReference type="Pfam" id="PF00120">
    <property type="entry name" value="Gln-synt_C"/>
    <property type="match status" value="1"/>
</dbReference>
<accession>A0A4R2H275</accession>
<proteinExistence type="inferred from homology"/>
<evidence type="ECO:0000259" key="5">
    <source>
        <dbReference type="PROSITE" id="PS51987"/>
    </source>
</evidence>
<comment type="caution">
    <text evidence="6">The sequence shown here is derived from an EMBL/GenBank/DDBJ whole genome shotgun (WGS) entry which is preliminary data.</text>
</comment>
<comment type="similarity">
    <text evidence="1 3 4">Belongs to the glutamine synthetase family.</text>
</comment>
<evidence type="ECO:0000256" key="1">
    <source>
        <dbReference type="ARBA" id="ARBA00009897"/>
    </source>
</evidence>
<keyword evidence="7" id="KW-1185">Reference proteome</keyword>
<dbReference type="InterPro" id="IPR014746">
    <property type="entry name" value="Gln_synth/guanido_kin_cat_dom"/>
</dbReference>
<dbReference type="SMART" id="SM01230">
    <property type="entry name" value="Gln-synt_C"/>
    <property type="match status" value="1"/>
</dbReference>
<dbReference type="PROSITE" id="PS51987">
    <property type="entry name" value="GS_CATALYTIC"/>
    <property type="match status" value="1"/>
</dbReference>
<dbReference type="OrthoDB" id="3277468at2"/>
<keyword evidence="2" id="KW-0436">Ligase</keyword>
<dbReference type="Gene3D" id="3.30.590.10">
    <property type="entry name" value="Glutamine synthetase/guanido kinase, catalytic domain"/>
    <property type="match status" value="1"/>
</dbReference>
<gene>
    <name evidence="6" type="ORF">EV652_11488</name>
</gene>
<name>A0A4R2H275_9ACTN</name>
<feature type="domain" description="GS catalytic" evidence="5">
    <location>
        <begin position="118"/>
        <end position="450"/>
    </location>
</feature>
<dbReference type="AlphaFoldDB" id="A0A4R2H275"/>
<reference evidence="6 7" key="1">
    <citation type="journal article" date="2015" name="Stand. Genomic Sci.">
        <title>Genomic Encyclopedia of Bacterial and Archaeal Type Strains, Phase III: the genomes of soil and plant-associated and newly described type strains.</title>
        <authorList>
            <person name="Whitman W.B."/>
            <person name="Woyke T."/>
            <person name="Klenk H.P."/>
            <person name="Zhou Y."/>
            <person name="Lilburn T.G."/>
            <person name="Beck B.J."/>
            <person name="De Vos P."/>
            <person name="Vandamme P."/>
            <person name="Eisen J.A."/>
            <person name="Garrity G."/>
            <person name="Hugenholtz P."/>
            <person name="Kyrpides N.C."/>
        </authorList>
    </citation>
    <scope>NUCLEOTIDE SEQUENCE [LARGE SCALE GENOMIC DNA]</scope>
    <source>
        <strain evidence="6 7">VKM Ac-2572</strain>
    </source>
</reference>
<dbReference type="PANTHER" id="PTHR43785">
    <property type="entry name" value="GAMMA-GLUTAMYLPUTRESCINE SYNTHETASE"/>
    <property type="match status" value="1"/>
</dbReference>
<dbReference type="Gene3D" id="3.10.20.70">
    <property type="entry name" value="Glutamine synthetase, N-terminal domain"/>
    <property type="match status" value="1"/>
</dbReference>
<evidence type="ECO:0000256" key="2">
    <source>
        <dbReference type="ARBA" id="ARBA00022598"/>
    </source>
</evidence>
<dbReference type="GO" id="GO:0006542">
    <property type="term" value="P:glutamine biosynthetic process"/>
    <property type="evidence" value="ECO:0007669"/>
    <property type="project" value="InterPro"/>
</dbReference>
<protein>
    <submittedName>
        <fullName evidence="6">Glutamine synthetase</fullName>
    </submittedName>
</protein>
<dbReference type="InterPro" id="IPR008146">
    <property type="entry name" value="Gln_synth_cat_dom"/>
</dbReference>
<evidence type="ECO:0000313" key="7">
    <source>
        <dbReference type="Proteomes" id="UP000294508"/>
    </source>
</evidence>